<proteinExistence type="predicted"/>
<sequence length="52" mass="5497">MSEVKRFEYTWAGRPLIVEIGEVAKQANGACMVTYGGSTVLSAVCSNNVAST</sequence>
<dbReference type="InterPro" id="IPR001247">
    <property type="entry name" value="ExoRNase_PH_dom1"/>
</dbReference>
<organism evidence="2 3">
    <name type="scientific">Candidatus Pelethenecus faecipullorum</name>
    <dbReference type="NCBI Taxonomy" id="2840900"/>
    <lineage>
        <taxon>Bacteria</taxon>
        <taxon>Bacillati</taxon>
        <taxon>Mycoplasmatota</taxon>
        <taxon>Mollicutes</taxon>
        <taxon>Candidatus Pelethenecus</taxon>
    </lineage>
</organism>
<evidence type="ECO:0000313" key="2">
    <source>
        <dbReference type="EMBL" id="HIT50418.1"/>
    </source>
</evidence>
<evidence type="ECO:0000313" key="3">
    <source>
        <dbReference type="Proteomes" id="UP000886758"/>
    </source>
</evidence>
<feature type="non-terminal residue" evidence="2">
    <location>
        <position position="52"/>
    </location>
</feature>
<dbReference type="AlphaFoldDB" id="A0A9D1KK11"/>
<accession>A0A9D1KK11</accession>
<reference evidence="2" key="2">
    <citation type="journal article" date="2021" name="PeerJ">
        <title>Extensive microbial diversity within the chicken gut microbiome revealed by metagenomics and culture.</title>
        <authorList>
            <person name="Gilroy R."/>
            <person name="Ravi A."/>
            <person name="Getino M."/>
            <person name="Pursley I."/>
            <person name="Horton D.L."/>
            <person name="Alikhan N.F."/>
            <person name="Baker D."/>
            <person name="Gharbi K."/>
            <person name="Hall N."/>
            <person name="Watson M."/>
            <person name="Adriaenssens E.M."/>
            <person name="Foster-Nyarko E."/>
            <person name="Jarju S."/>
            <person name="Secka A."/>
            <person name="Antonio M."/>
            <person name="Oren A."/>
            <person name="Chaudhuri R.R."/>
            <person name="La Ragione R."/>
            <person name="Hildebrand F."/>
            <person name="Pallen M.J."/>
        </authorList>
    </citation>
    <scope>NUCLEOTIDE SEQUENCE</scope>
    <source>
        <strain evidence="2">ChiW17-6978</strain>
    </source>
</reference>
<dbReference type="InterPro" id="IPR020568">
    <property type="entry name" value="Ribosomal_Su5_D2-typ_SF"/>
</dbReference>
<evidence type="ECO:0000259" key="1">
    <source>
        <dbReference type="Pfam" id="PF01138"/>
    </source>
</evidence>
<dbReference type="EMBL" id="DVLF01000166">
    <property type="protein sequence ID" value="HIT50418.1"/>
    <property type="molecule type" value="Genomic_DNA"/>
</dbReference>
<dbReference type="Gene3D" id="3.30.230.70">
    <property type="entry name" value="GHMP Kinase, N-terminal domain"/>
    <property type="match status" value="1"/>
</dbReference>
<comment type="caution">
    <text evidence="2">The sequence shown here is derived from an EMBL/GenBank/DDBJ whole genome shotgun (WGS) entry which is preliminary data.</text>
</comment>
<dbReference type="SUPFAM" id="SSF54211">
    <property type="entry name" value="Ribosomal protein S5 domain 2-like"/>
    <property type="match status" value="1"/>
</dbReference>
<dbReference type="InterPro" id="IPR027408">
    <property type="entry name" value="PNPase/RNase_PH_dom_sf"/>
</dbReference>
<dbReference type="Proteomes" id="UP000886758">
    <property type="component" value="Unassembled WGS sequence"/>
</dbReference>
<feature type="domain" description="Exoribonuclease phosphorolytic" evidence="1">
    <location>
        <begin position="13"/>
        <end position="46"/>
    </location>
</feature>
<name>A0A9D1KK11_9MOLU</name>
<dbReference type="Pfam" id="PF01138">
    <property type="entry name" value="RNase_PH"/>
    <property type="match status" value="1"/>
</dbReference>
<gene>
    <name evidence="2" type="ORF">IAD46_05265</name>
</gene>
<protein>
    <recommendedName>
        <fullName evidence="1">Exoribonuclease phosphorolytic domain-containing protein</fullName>
    </recommendedName>
</protein>
<reference evidence="2" key="1">
    <citation type="submission" date="2020-10" db="EMBL/GenBank/DDBJ databases">
        <authorList>
            <person name="Gilroy R."/>
        </authorList>
    </citation>
    <scope>NUCLEOTIDE SEQUENCE</scope>
    <source>
        <strain evidence="2">ChiW17-6978</strain>
    </source>
</reference>